<dbReference type="InterPro" id="IPR013149">
    <property type="entry name" value="ADH-like_C"/>
</dbReference>
<dbReference type="PANTHER" id="PTHR43677">
    <property type="entry name" value="SHORT-CHAIN DEHYDROGENASE/REDUCTASE"/>
    <property type="match status" value="1"/>
</dbReference>
<gene>
    <name evidence="2" type="ORF">MZO42_12755</name>
</gene>
<evidence type="ECO:0000313" key="2">
    <source>
        <dbReference type="EMBL" id="MDT8759568.1"/>
    </source>
</evidence>
<proteinExistence type="predicted"/>
<evidence type="ECO:0000259" key="1">
    <source>
        <dbReference type="SMART" id="SM00829"/>
    </source>
</evidence>
<dbReference type="InterPro" id="IPR020843">
    <property type="entry name" value="ER"/>
</dbReference>
<dbReference type="InterPro" id="IPR036291">
    <property type="entry name" value="NAD(P)-bd_dom_sf"/>
</dbReference>
<feature type="domain" description="Enoyl reductase (ER)" evidence="1">
    <location>
        <begin position="10"/>
        <end position="314"/>
    </location>
</feature>
<dbReference type="SUPFAM" id="SSF50129">
    <property type="entry name" value="GroES-like"/>
    <property type="match status" value="1"/>
</dbReference>
<dbReference type="InterPro" id="IPR051397">
    <property type="entry name" value="Zn-ADH-like_protein"/>
</dbReference>
<dbReference type="Pfam" id="PF00107">
    <property type="entry name" value="ADH_zinc_N"/>
    <property type="match status" value="1"/>
</dbReference>
<dbReference type="InterPro" id="IPR011032">
    <property type="entry name" value="GroES-like_sf"/>
</dbReference>
<dbReference type="SUPFAM" id="SSF51735">
    <property type="entry name" value="NAD(P)-binding Rossmann-fold domains"/>
    <property type="match status" value="1"/>
</dbReference>
<protein>
    <submittedName>
        <fullName evidence="2">Zinc-binding alcohol dehydrogenase family protein</fullName>
    </submittedName>
</protein>
<dbReference type="Gene3D" id="3.40.50.720">
    <property type="entry name" value="NAD(P)-binding Rossmann-like Domain"/>
    <property type="match status" value="1"/>
</dbReference>
<dbReference type="PANTHER" id="PTHR43677:SF11">
    <property type="entry name" value="ZINC-CONTAINING ALCOHOL DEHYDROGENASE"/>
    <property type="match status" value="1"/>
</dbReference>
<organism evidence="2">
    <name type="scientific">Sphingomonas psychrotolerans</name>
    <dbReference type="NCBI Taxonomy" id="1327635"/>
    <lineage>
        <taxon>Bacteria</taxon>
        <taxon>Pseudomonadati</taxon>
        <taxon>Pseudomonadota</taxon>
        <taxon>Alphaproteobacteria</taxon>
        <taxon>Sphingomonadales</taxon>
        <taxon>Sphingomonadaceae</taxon>
        <taxon>Sphingomonas</taxon>
    </lineage>
</organism>
<comment type="caution">
    <text evidence="2">The sequence shown here is derived from an EMBL/GenBank/DDBJ whole genome shotgun (WGS) entry which is preliminary data.</text>
</comment>
<accession>A0ABU3N4V0</accession>
<name>A0ABU3N4V0_9SPHN</name>
<dbReference type="EMBL" id="JALMLT010000003">
    <property type="protein sequence ID" value="MDT8759568.1"/>
    <property type="molecule type" value="Genomic_DNA"/>
</dbReference>
<dbReference type="Gene3D" id="3.90.180.10">
    <property type="entry name" value="Medium-chain alcohol dehydrogenases, catalytic domain"/>
    <property type="match status" value="1"/>
</dbReference>
<sequence length="319" mass="32895">MQAAIVTAQGVDPVYGDFPDPVVAPGEVRVRVRAAALSQITRGRAAGAHYSASNLFPFVPGIDGTGLLDDGQRVYFVMPRPPLGSMAEQVAVAERQCIALPEGLDDVTAAAIANPGMSSWGALVERARLRPGETVLINGATGASGRLAVQIARHLGAKRVIATGRNPAALTALAGLGADSVIALTDTEDALNARFEQLFGEGVDVVLDYLWGQSARALLIAAARAGADAVPIRFVQIGSVSGADIDLPSAVLRASAIELMGSGIGSIPFDRLIASIAGVFDAAGPAGLQIATKAMPLAEVERGWREQGPERVVFTVDGD</sequence>
<reference evidence="2" key="1">
    <citation type="submission" date="2022-04" db="EMBL/GenBank/DDBJ databases">
        <title>Tomato heritable bacteria conferring resistance against bacterial wilt.</title>
        <authorList>
            <person name="Yin J."/>
        </authorList>
    </citation>
    <scope>NUCLEOTIDE SEQUENCE</scope>
    <source>
        <strain evidence="2">Cra20</strain>
    </source>
</reference>
<dbReference type="SMART" id="SM00829">
    <property type="entry name" value="PKS_ER"/>
    <property type="match status" value="1"/>
</dbReference>